<feature type="region of interest" description="Disordered" evidence="1">
    <location>
        <begin position="53"/>
        <end position="72"/>
    </location>
</feature>
<proteinExistence type="predicted"/>
<protein>
    <submittedName>
        <fullName evidence="2">Uncharacterized protein</fullName>
    </submittedName>
</protein>
<organism evidence="2">
    <name type="scientific">Heliconius erato</name>
    <name type="common">Crimson patched longwing butterfly</name>
    <dbReference type="NCBI Taxonomy" id="33431"/>
    <lineage>
        <taxon>Eukaryota</taxon>
        <taxon>Metazoa</taxon>
        <taxon>Ecdysozoa</taxon>
        <taxon>Arthropoda</taxon>
        <taxon>Hexapoda</taxon>
        <taxon>Insecta</taxon>
        <taxon>Pterygota</taxon>
        <taxon>Neoptera</taxon>
        <taxon>Endopterygota</taxon>
        <taxon>Lepidoptera</taxon>
        <taxon>Glossata</taxon>
        <taxon>Ditrysia</taxon>
        <taxon>Papilionoidea</taxon>
        <taxon>Nymphalidae</taxon>
        <taxon>Heliconiinae</taxon>
        <taxon>Heliconiini</taxon>
        <taxon>Heliconius</taxon>
    </lineage>
</organism>
<reference evidence="2" key="3">
    <citation type="submission" date="2016-03" db="EMBL/GenBank/DDBJ databases">
        <authorList>
            <person name="Ploux O."/>
        </authorList>
    </citation>
    <scope>NUCLEOTIDE SEQUENCE</scope>
</reference>
<evidence type="ECO:0000256" key="1">
    <source>
        <dbReference type="SAM" id="MobiDB-lite"/>
    </source>
</evidence>
<dbReference type="AlphaFoldDB" id="A0A142LSZ5"/>
<accession>A0A142LSZ5</accession>
<sequence>MKVEVVLDSIPAWGAKQIGGDLMADLHAKLSMRRRGISGAERSGGTVLHTLASIIPEPESSPQGSSSEGDWE</sequence>
<evidence type="ECO:0000313" key="2">
    <source>
        <dbReference type="EMBL" id="AMS36869.1"/>
    </source>
</evidence>
<reference evidence="2" key="2">
    <citation type="journal article" date="2013" name="Genome Res.">
        <title>Genomic architecture of adaptive color pattern divergence and convergence in Heliconius butterflies.</title>
        <authorList>
            <person name="Supple M.A."/>
            <person name="Hines H.M."/>
            <person name="Dasmahapatra K.K."/>
            <person name="Lewis J.J."/>
            <person name="Nielsen D.M."/>
            <person name="Lavoie C."/>
            <person name="Ray D.A."/>
            <person name="Salazar C."/>
            <person name="McMillan W.O."/>
            <person name="Counterman B.A."/>
        </authorList>
    </citation>
    <scope>NUCLEOTIDE SEQUENCE</scope>
</reference>
<reference evidence="2" key="1">
    <citation type="submission" date="2010-07" db="EMBL/GenBank/DDBJ databases">
        <authorList>
            <person name="Sid Ahmed O."/>
        </authorList>
    </citation>
    <scope>NUCLEOTIDE SEQUENCE</scope>
</reference>
<dbReference type="EMBL" id="KC469893">
    <property type="protein sequence ID" value="AMS36869.1"/>
    <property type="molecule type" value="Genomic_DNA"/>
</dbReference>
<name>A0A142LSZ5_HELEA</name>